<dbReference type="GO" id="GO:0015074">
    <property type="term" value="P:DNA integration"/>
    <property type="evidence" value="ECO:0007669"/>
    <property type="project" value="UniProtKB-KW"/>
</dbReference>
<dbReference type="PANTHER" id="PTHR30349:SF64">
    <property type="entry name" value="PROPHAGE INTEGRASE INTD-RELATED"/>
    <property type="match status" value="1"/>
</dbReference>
<dbReference type="InterPro" id="IPR002104">
    <property type="entry name" value="Integrase_catalytic"/>
</dbReference>
<gene>
    <name evidence="4" type="ORF">CEP68_15725</name>
    <name evidence="5" type="ORF">NJD11_12330</name>
</gene>
<keyword evidence="2" id="KW-0233">DNA recombination</keyword>
<reference evidence="6" key="1">
    <citation type="submission" date="2017-06" db="EMBL/GenBank/DDBJ databases">
        <title>FDA dAtabase for Regulatory Grade micrObial Sequences (FDA-ARGOS): Supporting development and validation of Infectious Disease Dx tests.</title>
        <authorList>
            <person name="Minogue T."/>
            <person name="Wolcott M."/>
            <person name="Wasieloski L."/>
            <person name="Aguilar W."/>
            <person name="Moore D."/>
            <person name="Tallon L."/>
            <person name="Sadzewicz L."/>
            <person name="Sengamalay N."/>
            <person name="Ott S."/>
            <person name="Godinez A."/>
            <person name="Nagaraj S."/>
            <person name="Nadendla S."/>
            <person name="Geyer C."/>
            <person name="Sichtig H."/>
        </authorList>
    </citation>
    <scope>NUCLEOTIDE SEQUENCE [LARGE SCALE GENOMIC DNA]</scope>
    <source>
        <strain evidence="6">FDAARGOS_289</strain>
    </source>
</reference>
<evidence type="ECO:0000313" key="7">
    <source>
        <dbReference type="Proteomes" id="UP001272940"/>
    </source>
</evidence>
<reference evidence="5 7" key="4">
    <citation type="journal article" date="2023" name="FEMS Microbes">
        <title>Whole genomes of deep-sea sponge-associated bacteria exhibit high novel natural product potential.</title>
        <authorList>
            <person name="Hesketh-Best P.J."/>
            <person name="January G.G."/>
            <person name="Koch M.J."/>
            <person name="Warburton P.J."/>
            <person name="Howell K.L."/>
            <person name="Upton M."/>
        </authorList>
    </citation>
    <scope>NUCLEOTIDE SEQUENCE [LARGE SCALE GENOMIC DNA]</scope>
    <source>
        <strain evidence="5 7">PC206-O</strain>
    </source>
</reference>
<dbReference type="Pfam" id="PF00589">
    <property type="entry name" value="Phage_integrase"/>
    <property type="match status" value="1"/>
</dbReference>
<evidence type="ECO:0000313" key="6">
    <source>
        <dbReference type="Proteomes" id="UP000197050"/>
    </source>
</evidence>
<dbReference type="InterPro" id="IPR050090">
    <property type="entry name" value="Tyrosine_recombinase_XerCD"/>
</dbReference>
<dbReference type="PANTHER" id="PTHR30349">
    <property type="entry name" value="PHAGE INTEGRASE-RELATED"/>
    <property type="match status" value="1"/>
</dbReference>
<evidence type="ECO:0000313" key="4">
    <source>
        <dbReference type="EMBL" id="ASE40818.1"/>
    </source>
</evidence>
<evidence type="ECO:0000256" key="2">
    <source>
        <dbReference type="ARBA" id="ARBA00023172"/>
    </source>
</evidence>
<evidence type="ECO:0000256" key="1">
    <source>
        <dbReference type="ARBA" id="ARBA00022908"/>
    </source>
</evidence>
<dbReference type="GeneID" id="34014645"/>
<dbReference type="GO" id="GO:0003677">
    <property type="term" value="F:DNA binding"/>
    <property type="evidence" value="ECO:0007669"/>
    <property type="project" value="InterPro"/>
</dbReference>
<dbReference type="EMBL" id="CP022048">
    <property type="protein sequence ID" value="ASE40818.1"/>
    <property type="molecule type" value="Genomic_DNA"/>
</dbReference>
<accession>A0A1Z3UC33</accession>
<dbReference type="CDD" id="cd00397">
    <property type="entry name" value="DNA_BRE_C"/>
    <property type="match status" value="1"/>
</dbReference>
<dbReference type="KEGG" id="bvc:CEP68_15725"/>
<dbReference type="InterPro" id="IPR011010">
    <property type="entry name" value="DNA_brk_join_enz"/>
</dbReference>
<organism evidence="4 6">
    <name type="scientific">Brevundimonas vesicularis</name>
    <name type="common">Pseudomonas vesicularis</name>
    <dbReference type="NCBI Taxonomy" id="41276"/>
    <lineage>
        <taxon>Bacteria</taxon>
        <taxon>Pseudomonadati</taxon>
        <taxon>Pseudomonadota</taxon>
        <taxon>Alphaproteobacteria</taxon>
        <taxon>Caulobacterales</taxon>
        <taxon>Caulobacteraceae</taxon>
        <taxon>Brevundimonas</taxon>
    </lineage>
</organism>
<name>A0A1Z3UC33_BREVE</name>
<feature type="domain" description="Tyr recombinase" evidence="3">
    <location>
        <begin position="4"/>
        <end position="189"/>
    </location>
</feature>
<dbReference type="InterPro" id="IPR013762">
    <property type="entry name" value="Integrase-like_cat_sf"/>
</dbReference>
<evidence type="ECO:0000259" key="3">
    <source>
        <dbReference type="PROSITE" id="PS51898"/>
    </source>
</evidence>
<dbReference type="EMBL" id="JAMYEC010000007">
    <property type="protein sequence ID" value="MDX2335718.1"/>
    <property type="molecule type" value="Genomic_DNA"/>
</dbReference>
<dbReference type="SUPFAM" id="SSF56349">
    <property type="entry name" value="DNA breaking-rejoining enzymes"/>
    <property type="match status" value="1"/>
</dbReference>
<keyword evidence="7" id="KW-1185">Reference proteome</keyword>
<dbReference type="Proteomes" id="UP000197050">
    <property type="component" value="Chromosome"/>
</dbReference>
<dbReference type="Proteomes" id="UP001272940">
    <property type="component" value="Unassembled WGS sequence"/>
</dbReference>
<dbReference type="Gene3D" id="1.10.443.10">
    <property type="entry name" value="Intergrase catalytic core"/>
    <property type="match status" value="1"/>
</dbReference>
<dbReference type="GO" id="GO:0006310">
    <property type="term" value="P:DNA recombination"/>
    <property type="evidence" value="ECO:0007669"/>
    <property type="project" value="UniProtKB-KW"/>
</dbReference>
<dbReference type="AlphaFoldDB" id="A0A1Z3UC33"/>
<reference evidence="4" key="2">
    <citation type="submission" date="2017-12" db="EMBL/GenBank/DDBJ databases">
        <title>FDA dAtabase for Regulatory Grade micrObial Sequences (FDA-ARGOS): Supporting development and validation of Infectious Disease Dx tests.</title>
        <authorList>
            <person name="Campos J."/>
            <person name="Goldberg B."/>
            <person name="Tallon L."/>
            <person name="Sadzewicz L."/>
            <person name="Sengamalay N."/>
            <person name="Ott S."/>
            <person name="Godinez A."/>
            <person name="Nagaraj S."/>
            <person name="Vavikolanu K."/>
            <person name="Vyas G."/>
            <person name="Nadendla S."/>
            <person name="Aluvathingal J."/>
            <person name="Geyer C."/>
            <person name="Nandy P."/>
            <person name="Hobson J."/>
            <person name="Sichtig H."/>
        </authorList>
    </citation>
    <scope>NUCLEOTIDE SEQUENCE</scope>
    <source>
        <strain evidence="4">FDAARGOS_289</strain>
    </source>
</reference>
<sequence>MAGRQAKILTSGELRRLLAHTRRSPTPERDRVIVLLSVRAGLRACEIAGLDWSMVTDARGQVSNIIELRDAIAKKGSGRRIPIHPELSQALVKLAPKALRIGPVVRSLRGGGMRANSIVNWFSCAFHAIGADGCSSHSGRRTFVTAAAKAAHRAGASLRDVQLLAGHQSIETTQRYIDGDSRAQHRLVHTL</sequence>
<dbReference type="PROSITE" id="PS51898">
    <property type="entry name" value="TYR_RECOMBINASE"/>
    <property type="match status" value="1"/>
</dbReference>
<protein>
    <submittedName>
        <fullName evidence="4">Site-specific integrase</fullName>
    </submittedName>
</protein>
<dbReference type="RefSeq" id="WP_088582837.1">
    <property type="nucleotide sequence ID" value="NZ_CP022048.2"/>
</dbReference>
<keyword evidence="1" id="KW-0229">DNA integration</keyword>
<proteinExistence type="predicted"/>
<evidence type="ECO:0000313" key="5">
    <source>
        <dbReference type="EMBL" id="MDX2335718.1"/>
    </source>
</evidence>
<reference evidence="5" key="3">
    <citation type="submission" date="2022-06" db="EMBL/GenBank/DDBJ databases">
        <authorList>
            <person name="Hesketh-Best P.J."/>
            <person name="Koch M.J."/>
        </authorList>
    </citation>
    <scope>NUCLEOTIDE SEQUENCE</scope>
    <source>
        <strain evidence="5">PC206-O</strain>
    </source>
</reference>